<name>A0A8T0ITX5_CERPU</name>
<dbReference type="Proteomes" id="UP000822688">
    <property type="component" value="Chromosome 2"/>
</dbReference>
<sequence>MGDEETPSISTVHSTVTVKPTLPSLPSSPSPSPSSSSLVTHFLACVYFHAKSLPASSFRSRSQVGTSDNIRLTDSTRLDCSRCEDHRDQ</sequence>
<proteinExistence type="predicted"/>
<comment type="caution">
    <text evidence="2">The sequence shown here is derived from an EMBL/GenBank/DDBJ whole genome shotgun (WGS) entry which is preliminary data.</text>
</comment>
<dbReference type="AlphaFoldDB" id="A0A8T0ITX5"/>
<dbReference type="EMBL" id="CM026422">
    <property type="protein sequence ID" value="KAG0586439.1"/>
    <property type="molecule type" value="Genomic_DNA"/>
</dbReference>
<feature type="compositionally biased region" description="Polar residues" evidence="1">
    <location>
        <begin position="7"/>
        <end position="18"/>
    </location>
</feature>
<protein>
    <submittedName>
        <fullName evidence="2">Uncharacterized protein</fullName>
    </submittedName>
</protein>
<gene>
    <name evidence="2" type="ORF">KC19_2G090600</name>
</gene>
<accession>A0A8T0ITX5</accession>
<evidence type="ECO:0000313" key="2">
    <source>
        <dbReference type="EMBL" id="KAG0586439.1"/>
    </source>
</evidence>
<evidence type="ECO:0000256" key="1">
    <source>
        <dbReference type="SAM" id="MobiDB-lite"/>
    </source>
</evidence>
<organism evidence="2 3">
    <name type="scientific">Ceratodon purpureus</name>
    <name type="common">Fire moss</name>
    <name type="synonym">Dicranum purpureum</name>
    <dbReference type="NCBI Taxonomy" id="3225"/>
    <lineage>
        <taxon>Eukaryota</taxon>
        <taxon>Viridiplantae</taxon>
        <taxon>Streptophyta</taxon>
        <taxon>Embryophyta</taxon>
        <taxon>Bryophyta</taxon>
        <taxon>Bryophytina</taxon>
        <taxon>Bryopsida</taxon>
        <taxon>Dicranidae</taxon>
        <taxon>Pseudoditrichales</taxon>
        <taxon>Ditrichaceae</taxon>
        <taxon>Ceratodon</taxon>
    </lineage>
</organism>
<keyword evidence="3" id="KW-1185">Reference proteome</keyword>
<reference evidence="2" key="1">
    <citation type="submission" date="2020-06" db="EMBL/GenBank/DDBJ databases">
        <title>WGS assembly of Ceratodon purpureus strain R40.</title>
        <authorList>
            <person name="Carey S.B."/>
            <person name="Jenkins J."/>
            <person name="Shu S."/>
            <person name="Lovell J.T."/>
            <person name="Sreedasyam A."/>
            <person name="Maumus F."/>
            <person name="Tiley G.P."/>
            <person name="Fernandez-Pozo N."/>
            <person name="Barry K."/>
            <person name="Chen C."/>
            <person name="Wang M."/>
            <person name="Lipzen A."/>
            <person name="Daum C."/>
            <person name="Saski C.A."/>
            <person name="Payton A.C."/>
            <person name="Mcbreen J.C."/>
            <person name="Conrad R.E."/>
            <person name="Kollar L.M."/>
            <person name="Olsson S."/>
            <person name="Huttunen S."/>
            <person name="Landis J.B."/>
            <person name="Wickett N.J."/>
            <person name="Johnson M.G."/>
            <person name="Rensing S.A."/>
            <person name="Grimwood J."/>
            <person name="Schmutz J."/>
            <person name="Mcdaniel S.F."/>
        </authorList>
    </citation>
    <scope>NUCLEOTIDE SEQUENCE</scope>
    <source>
        <strain evidence="2">R40</strain>
    </source>
</reference>
<evidence type="ECO:0000313" key="3">
    <source>
        <dbReference type="Proteomes" id="UP000822688"/>
    </source>
</evidence>
<feature type="region of interest" description="Disordered" evidence="1">
    <location>
        <begin position="1"/>
        <end position="37"/>
    </location>
</feature>